<protein>
    <submittedName>
        <fullName evidence="1">Uncharacterized protein</fullName>
    </submittedName>
</protein>
<proteinExistence type="predicted"/>
<gene>
    <name evidence="1" type="ORF">KB1_18430</name>
</gene>
<dbReference type="AlphaFoldDB" id="A0AAD1NWB6"/>
<dbReference type="Proteomes" id="UP000825072">
    <property type="component" value="Chromosome 1"/>
</dbReference>
<dbReference type="EMBL" id="AP024747">
    <property type="protein sequence ID" value="BCY25853.1"/>
    <property type="molecule type" value="Genomic_DNA"/>
</dbReference>
<sequence>MKSVTTEAILMIRIKGASLFLSLIPISLRVSPAKGNTANESGSGHIATFALLKDI</sequence>
<accession>A0AAD1NWB6</accession>
<evidence type="ECO:0000313" key="1">
    <source>
        <dbReference type="EMBL" id="BCY25853.1"/>
    </source>
</evidence>
<name>A0AAD1NWB6_9ACTN</name>
<organism evidence="1 2">
    <name type="scientific">Cutibacterium modestum</name>
    <dbReference type="NCBI Taxonomy" id="2559073"/>
    <lineage>
        <taxon>Bacteria</taxon>
        <taxon>Bacillati</taxon>
        <taxon>Actinomycetota</taxon>
        <taxon>Actinomycetes</taxon>
        <taxon>Propionibacteriales</taxon>
        <taxon>Propionibacteriaceae</taxon>
        <taxon>Cutibacterium</taxon>
    </lineage>
</organism>
<evidence type="ECO:0000313" key="2">
    <source>
        <dbReference type="Proteomes" id="UP000825072"/>
    </source>
</evidence>
<reference evidence="1" key="1">
    <citation type="submission" date="2021-06" db="EMBL/GenBank/DDBJ databases">
        <title>Genome sequence of Cutibacterium modestum strain KB17-24694.</title>
        <authorList>
            <person name="Dekio I."/>
            <person name="Asahina A."/>
            <person name="Nishida M."/>
        </authorList>
    </citation>
    <scope>NUCLEOTIDE SEQUENCE</scope>
    <source>
        <strain evidence="1">KB17-24694</strain>
    </source>
</reference>